<dbReference type="Gene3D" id="3.40.50.1820">
    <property type="entry name" value="alpha/beta hydrolase"/>
    <property type="match status" value="1"/>
</dbReference>
<reference evidence="3 4" key="1">
    <citation type="journal article" date="2012" name="Front. Microbiol.">
        <title>Complete genome of Ignavibacterium album, a metabolically versatile, flagellated, facultative anaerobe from the phylum Chlorobi.</title>
        <authorList>
            <person name="Liu Z."/>
            <person name="Frigaard N.-U."/>
            <person name="Vogl K."/>
            <person name="Iino T."/>
            <person name="Ohkuma M."/>
            <person name="Overmann J."/>
            <person name="Bryant D.A."/>
        </authorList>
    </citation>
    <scope>NUCLEOTIDE SEQUENCE [LARGE SCALE GENOMIC DNA]</scope>
    <source>
        <strain evidence="4">DSM 19864 / JCM 16511 / NBRC 101810 / Mat9-16</strain>
    </source>
</reference>
<dbReference type="Pfam" id="PF00756">
    <property type="entry name" value="Esterase"/>
    <property type="match status" value="1"/>
</dbReference>
<dbReference type="PATRIC" id="fig|945713.3.peg.1188"/>
<evidence type="ECO:0000256" key="1">
    <source>
        <dbReference type="ARBA" id="ARBA00022729"/>
    </source>
</evidence>
<dbReference type="SUPFAM" id="SSF53474">
    <property type="entry name" value="alpha/beta-Hydrolases"/>
    <property type="match status" value="1"/>
</dbReference>
<dbReference type="InterPro" id="IPR029058">
    <property type="entry name" value="AB_hydrolase_fold"/>
</dbReference>
<name>I0AIT8_IGNAJ</name>
<dbReference type="HOGENOM" id="CLU_064094_2_0_10"/>
<dbReference type="PANTHER" id="PTHR43037:SF1">
    <property type="entry name" value="BLL1128 PROTEIN"/>
    <property type="match status" value="1"/>
</dbReference>
<dbReference type="InterPro" id="IPR001375">
    <property type="entry name" value="Peptidase_S9_cat"/>
</dbReference>
<dbReference type="STRING" id="945713.IALB_1184"/>
<dbReference type="KEGG" id="ial:IALB_1184"/>
<dbReference type="PANTHER" id="PTHR43037">
    <property type="entry name" value="UNNAMED PRODUCT-RELATED"/>
    <property type="match status" value="1"/>
</dbReference>
<feature type="domain" description="Peptidase S9 prolyl oligopeptidase catalytic" evidence="2">
    <location>
        <begin position="177"/>
        <end position="233"/>
    </location>
</feature>
<dbReference type="EMBL" id="CP003418">
    <property type="protein sequence ID" value="AFH48895.1"/>
    <property type="molecule type" value="Genomic_DNA"/>
</dbReference>
<accession>I0AIT8</accession>
<dbReference type="Pfam" id="PF00326">
    <property type="entry name" value="Peptidase_S9"/>
    <property type="match status" value="1"/>
</dbReference>
<dbReference type="GO" id="GO:0006508">
    <property type="term" value="P:proteolysis"/>
    <property type="evidence" value="ECO:0007669"/>
    <property type="project" value="InterPro"/>
</dbReference>
<dbReference type="AlphaFoldDB" id="I0AIT8"/>
<keyword evidence="4" id="KW-1185">Reference proteome</keyword>
<proteinExistence type="predicted"/>
<evidence type="ECO:0000313" key="4">
    <source>
        <dbReference type="Proteomes" id="UP000007394"/>
    </source>
</evidence>
<dbReference type="GO" id="GO:0008236">
    <property type="term" value="F:serine-type peptidase activity"/>
    <property type="evidence" value="ECO:0007669"/>
    <property type="project" value="InterPro"/>
</dbReference>
<sequence length="243" mass="27976">MKYFLIIIIITFFMTESFSQDKSGRQEKYKLEKEIKLKVELQYLIYLPPDYKTSEKNYPLVLFLHGAGERGTDIELVKRNGPPKLVEEGEEFPFILVSPQCPEGTRWNYQTQSLITLLDEIESKFRVDKNRIYVTGLSMGGQGTWTLALSQPNRFAAIAPVCGWTDSWEVCKISHLPVWVFHGAKDNVVPVSESEEMVNALKECGASEVKLTIYPEANHDAWTETYNNEELYNWLLSHSLQNK</sequence>
<keyword evidence="1" id="KW-0732">Signal</keyword>
<dbReference type="InterPro" id="IPR000801">
    <property type="entry name" value="Esterase-like"/>
</dbReference>
<dbReference type="InterPro" id="IPR050955">
    <property type="entry name" value="Plant_Biomass_Hydrol_Est"/>
</dbReference>
<dbReference type="eggNOG" id="COG4099">
    <property type="taxonomic scope" value="Bacteria"/>
</dbReference>
<dbReference type="RefSeq" id="WP_014560050.1">
    <property type="nucleotide sequence ID" value="NC_017464.1"/>
</dbReference>
<protein>
    <submittedName>
        <fullName evidence="3">Putative peptidase</fullName>
    </submittedName>
</protein>
<organism evidence="3 4">
    <name type="scientific">Ignavibacterium album (strain DSM 19864 / JCM 16511 / NBRC 101810 / Mat9-16)</name>
    <dbReference type="NCBI Taxonomy" id="945713"/>
    <lineage>
        <taxon>Bacteria</taxon>
        <taxon>Pseudomonadati</taxon>
        <taxon>Ignavibacteriota</taxon>
        <taxon>Ignavibacteria</taxon>
        <taxon>Ignavibacteriales</taxon>
        <taxon>Ignavibacteriaceae</taxon>
        <taxon>Ignavibacterium</taxon>
    </lineage>
</organism>
<evidence type="ECO:0000259" key="2">
    <source>
        <dbReference type="Pfam" id="PF00326"/>
    </source>
</evidence>
<gene>
    <name evidence="3" type="ordered locus">IALB_1184</name>
</gene>
<dbReference type="Proteomes" id="UP000007394">
    <property type="component" value="Chromosome"/>
</dbReference>
<evidence type="ECO:0000313" key="3">
    <source>
        <dbReference type="EMBL" id="AFH48895.1"/>
    </source>
</evidence>